<name>A0A5N6U6C5_ASPAV</name>
<organism evidence="9 10">
    <name type="scientific">Aspergillus avenaceus</name>
    <dbReference type="NCBI Taxonomy" id="36643"/>
    <lineage>
        <taxon>Eukaryota</taxon>
        <taxon>Fungi</taxon>
        <taxon>Dikarya</taxon>
        <taxon>Ascomycota</taxon>
        <taxon>Pezizomycotina</taxon>
        <taxon>Eurotiomycetes</taxon>
        <taxon>Eurotiomycetidae</taxon>
        <taxon>Eurotiales</taxon>
        <taxon>Aspergillaceae</taxon>
        <taxon>Aspergillus</taxon>
        <taxon>Aspergillus subgen. Circumdati</taxon>
    </lineage>
</organism>
<feature type="transmembrane region" description="Helical" evidence="7">
    <location>
        <begin position="420"/>
        <end position="442"/>
    </location>
</feature>
<comment type="subcellular location">
    <subcellularLocation>
        <location evidence="1">Membrane</location>
        <topology evidence="1">Multi-pass membrane protein</topology>
    </subcellularLocation>
</comment>
<dbReference type="GO" id="GO:0016020">
    <property type="term" value="C:membrane"/>
    <property type="evidence" value="ECO:0007669"/>
    <property type="project" value="UniProtKB-SubCell"/>
</dbReference>
<dbReference type="EMBL" id="ML742031">
    <property type="protein sequence ID" value="KAE8154156.1"/>
    <property type="molecule type" value="Genomic_DNA"/>
</dbReference>
<evidence type="ECO:0000256" key="7">
    <source>
        <dbReference type="SAM" id="Phobius"/>
    </source>
</evidence>
<accession>A0A5N6U6C5</accession>
<feature type="domain" description="Major facilitator superfamily (MFS) profile" evidence="8">
    <location>
        <begin position="65"/>
        <end position="477"/>
    </location>
</feature>
<keyword evidence="2" id="KW-0813">Transport</keyword>
<dbReference type="PROSITE" id="PS50850">
    <property type="entry name" value="MFS"/>
    <property type="match status" value="1"/>
</dbReference>
<evidence type="ECO:0000313" key="10">
    <source>
        <dbReference type="Proteomes" id="UP000325780"/>
    </source>
</evidence>
<feature type="transmembrane region" description="Helical" evidence="7">
    <location>
        <begin position="192"/>
        <end position="215"/>
    </location>
</feature>
<dbReference type="PANTHER" id="PTHR43791:SF23">
    <property type="entry name" value="MAJOR FACILITATOR SUPERFAMILY (MFS) PROFILE DOMAIN-CONTAINING PROTEIN"/>
    <property type="match status" value="1"/>
</dbReference>
<feature type="transmembrane region" description="Helical" evidence="7">
    <location>
        <begin position="297"/>
        <end position="317"/>
    </location>
</feature>
<keyword evidence="10" id="KW-1185">Reference proteome</keyword>
<dbReference type="InterPro" id="IPR020846">
    <property type="entry name" value="MFS_dom"/>
</dbReference>
<feature type="transmembrane region" description="Helical" evidence="7">
    <location>
        <begin position="61"/>
        <end position="78"/>
    </location>
</feature>
<keyword evidence="4 7" id="KW-1133">Transmembrane helix</keyword>
<dbReference type="Gene3D" id="1.20.1250.20">
    <property type="entry name" value="MFS general substrate transporter like domains"/>
    <property type="match status" value="1"/>
</dbReference>
<evidence type="ECO:0000256" key="4">
    <source>
        <dbReference type="ARBA" id="ARBA00022989"/>
    </source>
</evidence>
<dbReference type="FunFam" id="1.20.1250.20:FF:000057">
    <property type="entry name" value="MFS general substrate transporter"/>
    <property type="match status" value="1"/>
</dbReference>
<evidence type="ECO:0000256" key="2">
    <source>
        <dbReference type="ARBA" id="ARBA00022448"/>
    </source>
</evidence>
<dbReference type="Proteomes" id="UP000325780">
    <property type="component" value="Unassembled WGS sequence"/>
</dbReference>
<feature type="transmembrane region" description="Helical" evidence="7">
    <location>
        <begin position="329"/>
        <end position="352"/>
    </location>
</feature>
<feature type="region of interest" description="Disordered" evidence="6">
    <location>
        <begin position="1"/>
        <end position="22"/>
    </location>
</feature>
<sequence>MATDMDTKKRPLSAHSEDDKLSAAEGQIDVTGAAFHRMPASIRDLSDEEVKALNKKIVRKIDLLVLPTIGILYILNYVDRQNLAAAKLQGIMEDLNMTTEQFATAVSILFVGYLPFQIPSNLIITKISRPGMYICVAVVIWGGISAATSAVKTYGQLLAVRAVLGVAEAVFFPGAIYYLSAWYTKKELGKRIAGLYIAQQIGNAFGGLFAAAILQLDGAHGIAGWEWLFIIEGSATVGIGAVCACIMPEFPHNSRILSPIEKDLAVWRIESEAGAAEGTENESVLRGFAKALRDPKLLLLIFANMLSQTQGSIANYFPTLVASLNFNSTVSLLLTAPPYILAGAVYYVLMFYSDRKNTVYPIIMLCIAIAIVMYIIPMTTLNVGARYFSMVILPFASVGPQLLLYKTINLHLARPVSKRAAASALVNAIGGTSNIWASYLYYAPPQFYAAFGTLMGSAVLLAVTMTVYRWLVLRENKRLDSRDPELIAKVVKGGVTEEMVQLNWRYEMY</sequence>
<dbReference type="OrthoDB" id="2250022at2759"/>
<feature type="transmembrane region" description="Helical" evidence="7">
    <location>
        <begin position="227"/>
        <end position="247"/>
    </location>
</feature>
<dbReference type="InterPro" id="IPR036259">
    <property type="entry name" value="MFS_trans_sf"/>
</dbReference>
<protein>
    <submittedName>
        <fullName evidence="9">Major facilitator superfamily domain-containing protein</fullName>
    </submittedName>
</protein>
<keyword evidence="5 7" id="KW-0472">Membrane</keyword>
<reference evidence="9 10" key="1">
    <citation type="submission" date="2019-04" db="EMBL/GenBank/DDBJ databases">
        <title>Friends and foes A comparative genomics study of 23 Aspergillus species from section Flavi.</title>
        <authorList>
            <consortium name="DOE Joint Genome Institute"/>
            <person name="Kjaerbolling I."/>
            <person name="Vesth T."/>
            <person name="Frisvad J.C."/>
            <person name="Nybo J.L."/>
            <person name="Theobald S."/>
            <person name="Kildgaard S."/>
            <person name="Isbrandt T."/>
            <person name="Kuo A."/>
            <person name="Sato A."/>
            <person name="Lyhne E.K."/>
            <person name="Kogle M.E."/>
            <person name="Wiebenga A."/>
            <person name="Kun R.S."/>
            <person name="Lubbers R.J."/>
            <person name="Makela M.R."/>
            <person name="Barry K."/>
            <person name="Chovatia M."/>
            <person name="Clum A."/>
            <person name="Daum C."/>
            <person name="Haridas S."/>
            <person name="He G."/>
            <person name="LaButti K."/>
            <person name="Lipzen A."/>
            <person name="Mondo S."/>
            <person name="Riley R."/>
            <person name="Salamov A."/>
            <person name="Simmons B.A."/>
            <person name="Magnuson J.K."/>
            <person name="Henrissat B."/>
            <person name="Mortensen U.H."/>
            <person name="Larsen T.O."/>
            <person name="Devries R.P."/>
            <person name="Grigoriev I.V."/>
            <person name="Machida M."/>
            <person name="Baker S.E."/>
            <person name="Andersen M.R."/>
        </authorList>
    </citation>
    <scope>NUCLEOTIDE SEQUENCE [LARGE SCALE GENOMIC DNA]</scope>
    <source>
        <strain evidence="9 10">IBT 18842</strain>
    </source>
</reference>
<dbReference type="InterPro" id="IPR011701">
    <property type="entry name" value="MFS"/>
</dbReference>
<keyword evidence="3 7" id="KW-0812">Transmembrane</keyword>
<feature type="transmembrane region" description="Helical" evidence="7">
    <location>
        <begin position="359"/>
        <end position="376"/>
    </location>
</feature>
<feature type="transmembrane region" description="Helical" evidence="7">
    <location>
        <begin position="448"/>
        <end position="472"/>
    </location>
</feature>
<feature type="transmembrane region" description="Helical" evidence="7">
    <location>
        <begin position="102"/>
        <end position="124"/>
    </location>
</feature>
<dbReference type="AlphaFoldDB" id="A0A5N6U6C5"/>
<dbReference type="PANTHER" id="PTHR43791">
    <property type="entry name" value="PERMEASE-RELATED"/>
    <property type="match status" value="1"/>
</dbReference>
<dbReference type="GO" id="GO:0022857">
    <property type="term" value="F:transmembrane transporter activity"/>
    <property type="evidence" value="ECO:0007669"/>
    <property type="project" value="InterPro"/>
</dbReference>
<dbReference type="Pfam" id="PF07690">
    <property type="entry name" value="MFS_1"/>
    <property type="match status" value="1"/>
</dbReference>
<proteinExistence type="predicted"/>
<evidence type="ECO:0000256" key="5">
    <source>
        <dbReference type="ARBA" id="ARBA00023136"/>
    </source>
</evidence>
<feature type="transmembrane region" description="Helical" evidence="7">
    <location>
        <begin position="131"/>
        <end position="151"/>
    </location>
</feature>
<evidence type="ECO:0000256" key="6">
    <source>
        <dbReference type="SAM" id="MobiDB-lite"/>
    </source>
</evidence>
<gene>
    <name evidence="9" type="ORF">BDV25DRAFT_172582</name>
</gene>
<evidence type="ECO:0000259" key="8">
    <source>
        <dbReference type="PROSITE" id="PS50850"/>
    </source>
</evidence>
<evidence type="ECO:0000256" key="3">
    <source>
        <dbReference type="ARBA" id="ARBA00022692"/>
    </source>
</evidence>
<evidence type="ECO:0000313" key="9">
    <source>
        <dbReference type="EMBL" id="KAE8154156.1"/>
    </source>
</evidence>
<dbReference type="SUPFAM" id="SSF103473">
    <property type="entry name" value="MFS general substrate transporter"/>
    <property type="match status" value="1"/>
</dbReference>
<evidence type="ECO:0000256" key="1">
    <source>
        <dbReference type="ARBA" id="ARBA00004141"/>
    </source>
</evidence>
<feature type="transmembrane region" description="Helical" evidence="7">
    <location>
        <begin position="157"/>
        <end position="180"/>
    </location>
</feature>
<feature type="transmembrane region" description="Helical" evidence="7">
    <location>
        <begin position="388"/>
        <end position="408"/>
    </location>
</feature>